<dbReference type="HOGENOM" id="CLU_029307_9_1_1"/>
<evidence type="ECO:0000313" key="2">
    <source>
        <dbReference type="EnsemblPlants" id="PGSC0003DMT400086564"/>
    </source>
</evidence>
<reference evidence="3" key="1">
    <citation type="journal article" date="2011" name="Nature">
        <title>Genome sequence and analysis of the tuber crop potato.</title>
        <authorList>
            <consortium name="The Potato Genome Sequencing Consortium"/>
        </authorList>
    </citation>
    <scope>NUCLEOTIDE SEQUENCE [LARGE SCALE GENOMIC DNA]</scope>
    <source>
        <strain evidence="3">cv. DM1-3 516 R44</strain>
    </source>
</reference>
<evidence type="ECO:0000256" key="1">
    <source>
        <dbReference type="SAM" id="MobiDB-lite"/>
    </source>
</evidence>
<organism evidence="2 3">
    <name type="scientific">Solanum tuberosum</name>
    <name type="common">Potato</name>
    <dbReference type="NCBI Taxonomy" id="4113"/>
    <lineage>
        <taxon>Eukaryota</taxon>
        <taxon>Viridiplantae</taxon>
        <taxon>Streptophyta</taxon>
        <taxon>Embryophyta</taxon>
        <taxon>Tracheophyta</taxon>
        <taxon>Spermatophyta</taxon>
        <taxon>Magnoliopsida</taxon>
        <taxon>eudicotyledons</taxon>
        <taxon>Gunneridae</taxon>
        <taxon>Pentapetalae</taxon>
        <taxon>asterids</taxon>
        <taxon>lamiids</taxon>
        <taxon>Solanales</taxon>
        <taxon>Solanaceae</taxon>
        <taxon>Solanoideae</taxon>
        <taxon>Solaneae</taxon>
        <taxon>Solanum</taxon>
    </lineage>
</organism>
<proteinExistence type="predicted"/>
<dbReference type="PaxDb" id="4113-PGSC0003DMT400086564"/>
<dbReference type="AlphaFoldDB" id="M1DC14"/>
<sequence length="164" mass="18857">MGLGPENRSTTDQLFTGGLLHQPYEEVAKLLDSMVEINKEIKKKQEWDAQVTQVDFLSQRIMELKAQSMKNDKHFSLREYKKGKKQECGQNDKVLSLIQYKIEEQDKVLKEIEENIGMLNQTITSNSMVIQLQDPKINQLISGPYPPFAEESPSYTMADSEDED</sequence>
<dbReference type="Gramene" id="PGSC0003DMT400086564">
    <property type="protein sequence ID" value="PGSC0003DMT400086564"/>
    <property type="gene ID" value="PGSC0003DMG400036135"/>
</dbReference>
<dbReference type="EnsemblPlants" id="PGSC0003DMT400086564">
    <property type="protein sequence ID" value="PGSC0003DMT400086564"/>
    <property type="gene ID" value="PGSC0003DMG400036135"/>
</dbReference>
<reference evidence="2" key="2">
    <citation type="submission" date="2015-06" db="UniProtKB">
        <authorList>
            <consortium name="EnsemblPlants"/>
        </authorList>
    </citation>
    <scope>IDENTIFICATION</scope>
    <source>
        <strain evidence="2">DM1-3 516 R44</strain>
    </source>
</reference>
<evidence type="ECO:0000313" key="3">
    <source>
        <dbReference type="Proteomes" id="UP000011115"/>
    </source>
</evidence>
<feature type="region of interest" description="Disordered" evidence="1">
    <location>
        <begin position="144"/>
        <end position="164"/>
    </location>
</feature>
<keyword evidence="3" id="KW-1185">Reference proteome</keyword>
<accession>M1DC14</accession>
<name>M1DC14_SOLTU</name>
<dbReference type="InParanoid" id="M1DC14"/>
<protein>
    <submittedName>
        <fullName evidence="2">Uncharacterized protein</fullName>
    </submittedName>
</protein>
<dbReference type="Proteomes" id="UP000011115">
    <property type="component" value="Unassembled WGS sequence"/>
</dbReference>